<sequence length="376" mass="41611">MVVILIMICSLIVAGCSAGSQESNKPLTGKEVSLSYTNAFKIADYGNNIKLLTDAENNQFLLVPEGVKTPKIPEAAGATVINTPLKKVVYCSTTQVGLLQAIFSDKDWDSIAAVTTDTAEWYVDEVKTRMENGTIQYVGTGGMADPDFEKIQALNPDMVFVYTGDYGLQKTLAKMKELHIPCVVVNDYTEPTDMGRLEWLKFLGAFYNKDQKAAGFIEEKAAMLQEITAAVKDKPSPKVVYGMVYDGKVYITDGGSYVAKQIKEAGGDYVFANVNPDKTGSSQISMEEFYEKGKDADVFIYSSMVAYMPSVESLLKAEPLLKDFKAVKNGKVYCFAPWYYMSINKTIEGVKDMASLFHEGLYPEWKLVMFQQLPGK</sequence>
<feature type="signal peptide" evidence="2">
    <location>
        <begin position="1"/>
        <end position="18"/>
    </location>
</feature>
<name>A0ABN4BMZ4_DEHRP</name>
<evidence type="ECO:0000313" key="4">
    <source>
        <dbReference type="EMBL" id="AHF08948.1"/>
    </source>
</evidence>
<dbReference type="PANTHER" id="PTHR30535">
    <property type="entry name" value="VITAMIN B12-BINDING PROTEIN"/>
    <property type="match status" value="1"/>
</dbReference>
<protein>
    <submittedName>
        <fullName evidence="4">ABC transporter substrate-binding protein</fullName>
    </submittedName>
</protein>
<feature type="domain" description="Fe/B12 periplasmic-binding" evidence="3">
    <location>
        <begin position="87"/>
        <end position="365"/>
    </location>
</feature>
<evidence type="ECO:0000259" key="3">
    <source>
        <dbReference type="PROSITE" id="PS50983"/>
    </source>
</evidence>
<dbReference type="PROSITE" id="PS50983">
    <property type="entry name" value="FE_B12_PBP"/>
    <property type="match status" value="1"/>
</dbReference>
<organism evidence="4 5">
    <name type="scientific">Dehalobacter restrictus (strain DSM 9455 / PER-K23)</name>
    <dbReference type="NCBI Taxonomy" id="871738"/>
    <lineage>
        <taxon>Bacteria</taxon>
        <taxon>Bacillati</taxon>
        <taxon>Bacillota</taxon>
        <taxon>Clostridia</taxon>
        <taxon>Eubacteriales</taxon>
        <taxon>Desulfitobacteriaceae</taxon>
        <taxon>Dehalobacter</taxon>
    </lineage>
</organism>
<comment type="similarity">
    <text evidence="1">Belongs to the bacterial solute-binding protein 8 family.</text>
</comment>
<dbReference type="PANTHER" id="PTHR30535:SF34">
    <property type="entry name" value="MOLYBDATE-BINDING PROTEIN MOLA"/>
    <property type="match status" value="1"/>
</dbReference>
<proteinExistence type="inferred from homology"/>
<dbReference type="Pfam" id="PF01497">
    <property type="entry name" value="Peripla_BP_2"/>
    <property type="match status" value="1"/>
</dbReference>
<dbReference type="Proteomes" id="UP000018934">
    <property type="component" value="Chromosome"/>
</dbReference>
<evidence type="ECO:0000313" key="5">
    <source>
        <dbReference type="Proteomes" id="UP000018934"/>
    </source>
</evidence>
<dbReference type="Gene3D" id="3.40.50.1980">
    <property type="entry name" value="Nitrogenase molybdenum iron protein domain"/>
    <property type="match status" value="2"/>
</dbReference>
<reference evidence="4 5" key="1">
    <citation type="journal article" date="2013" name="Stand. Genomic Sci.">
        <title>Complete genome sequence of Dehalobacter restrictus PER-K23(T.).</title>
        <authorList>
            <person name="Kruse T."/>
            <person name="Maillard J."/>
            <person name="Goodwin L."/>
            <person name="Woyke T."/>
            <person name="Teshima H."/>
            <person name="Bruce D."/>
            <person name="Detter C."/>
            <person name="Tapia R."/>
            <person name="Han C."/>
            <person name="Huntemann M."/>
            <person name="Wei C.L."/>
            <person name="Han J."/>
            <person name="Chen A."/>
            <person name="Kyrpides N."/>
            <person name="Szeto E."/>
            <person name="Markowitz V."/>
            <person name="Ivanova N."/>
            <person name="Pagani I."/>
            <person name="Pati A."/>
            <person name="Pitluck S."/>
            <person name="Nolan M."/>
            <person name="Holliger C."/>
            <person name="Smidt H."/>
        </authorList>
    </citation>
    <scope>NUCLEOTIDE SEQUENCE [LARGE SCALE GENOMIC DNA]</scope>
    <source>
        <strain evidence="5">DSM 9455</strain>
    </source>
</reference>
<dbReference type="SUPFAM" id="SSF53807">
    <property type="entry name" value="Helical backbone' metal receptor"/>
    <property type="match status" value="1"/>
</dbReference>
<keyword evidence="2" id="KW-0732">Signal</keyword>
<keyword evidence="5" id="KW-1185">Reference proteome</keyword>
<dbReference type="InterPro" id="IPR002491">
    <property type="entry name" value="ABC_transptr_periplasmic_BD"/>
</dbReference>
<accession>A0ABN4BMZ4</accession>
<feature type="chain" id="PRO_5046372805" evidence="2">
    <location>
        <begin position="19"/>
        <end position="376"/>
    </location>
</feature>
<evidence type="ECO:0000256" key="1">
    <source>
        <dbReference type="ARBA" id="ARBA00008814"/>
    </source>
</evidence>
<dbReference type="EMBL" id="CP007033">
    <property type="protein sequence ID" value="AHF08948.1"/>
    <property type="molecule type" value="Genomic_DNA"/>
</dbReference>
<evidence type="ECO:0000256" key="2">
    <source>
        <dbReference type="SAM" id="SignalP"/>
    </source>
</evidence>
<dbReference type="InterPro" id="IPR050902">
    <property type="entry name" value="ABC_Transporter_SBP"/>
</dbReference>
<gene>
    <name evidence="4" type="ORF">DEHRE_01425</name>
</gene>